<feature type="compositionally biased region" description="Basic residues" evidence="1">
    <location>
        <begin position="145"/>
        <end position="155"/>
    </location>
</feature>
<reference evidence="2 3" key="1">
    <citation type="submission" date="2013-09" db="EMBL/GenBank/DDBJ databases">
        <title>Corchorus capsularis genome sequencing.</title>
        <authorList>
            <person name="Alam M."/>
            <person name="Haque M.S."/>
            <person name="Islam M.S."/>
            <person name="Emdad E.M."/>
            <person name="Islam M.M."/>
            <person name="Ahmed B."/>
            <person name="Halim A."/>
            <person name="Hossen Q.M.M."/>
            <person name="Hossain M.Z."/>
            <person name="Ahmed R."/>
            <person name="Khan M.M."/>
            <person name="Islam R."/>
            <person name="Rashid M.M."/>
            <person name="Khan S.A."/>
            <person name="Rahman M.S."/>
            <person name="Alam M."/>
        </authorList>
    </citation>
    <scope>NUCLEOTIDE SEQUENCE [LARGE SCALE GENOMIC DNA]</scope>
    <source>
        <strain evidence="3">cv. CVL-1</strain>
        <tissue evidence="2">Whole seedling</tissue>
    </source>
</reference>
<sequence length="180" mass="20422">MLLCRNDLAVLLLPYTNIVDEKTLKLKEAVILGPLWQKVEYEGLDNICFDCGCYGHWKGAPQCPKTTSPHEEEIAREEKSMEEEALNPNLESAATDENPKIVQEATLQASTAGQQQRRENGAENRKSEGNRSRQKMRDKVEKQQHKMGVKVKKQQRQSWGRRIPRIENGPGSKRRVAGGL</sequence>
<dbReference type="AlphaFoldDB" id="A0A1R3GBR0"/>
<feature type="compositionally biased region" description="Basic and acidic residues" evidence="1">
    <location>
        <begin position="68"/>
        <end position="79"/>
    </location>
</feature>
<evidence type="ECO:0000256" key="1">
    <source>
        <dbReference type="SAM" id="MobiDB-lite"/>
    </source>
</evidence>
<feature type="compositionally biased region" description="Basic and acidic residues" evidence="1">
    <location>
        <begin position="116"/>
        <end position="144"/>
    </location>
</feature>
<accession>A0A1R3GBR0</accession>
<comment type="caution">
    <text evidence="2">The sequence shown here is derived from an EMBL/GenBank/DDBJ whole genome shotgun (WGS) entry which is preliminary data.</text>
</comment>
<proteinExistence type="predicted"/>
<organism evidence="2 3">
    <name type="scientific">Corchorus capsularis</name>
    <name type="common">Jute</name>
    <dbReference type="NCBI Taxonomy" id="210143"/>
    <lineage>
        <taxon>Eukaryota</taxon>
        <taxon>Viridiplantae</taxon>
        <taxon>Streptophyta</taxon>
        <taxon>Embryophyta</taxon>
        <taxon>Tracheophyta</taxon>
        <taxon>Spermatophyta</taxon>
        <taxon>Magnoliopsida</taxon>
        <taxon>eudicotyledons</taxon>
        <taxon>Gunneridae</taxon>
        <taxon>Pentapetalae</taxon>
        <taxon>rosids</taxon>
        <taxon>malvids</taxon>
        <taxon>Malvales</taxon>
        <taxon>Malvaceae</taxon>
        <taxon>Grewioideae</taxon>
        <taxon>Apeibeae</taxon>
        <taxon>Corchorus</taxon>
    </lineage>
</organism>
<evidence type="ECO:0000313" key="3">
    <source>
        <dbReference type="Proteomes" id="UP000188268"/>
    </source>
</evidence>
<evidence type="ECO:0000313" key="2">
    <source>
        <dbReference type="EMBL" id="OMO55497.1"/>
    </source>
</evidence>
<gene>
    <name evidence="2" type="ORF">CCACVL1_27214</name>
</gene>
<dbReference type="EMBL" id="AWWV01014656">
    <property type="protein sequence ID" value="OMO55497.1"/>
    <property type="molecule type" value="Genomic_DNA"/>
</dbReference>
<dbReference type="Gramene" id="OMO55497">
    <property type="protein sequence ID" value="OMO55497"/>
    <property type="gene ID" value="CCACVL1_27214"/>
</dbReference>
<protein>
    <submittedName>
        <fullName evidence="2">Zinc knuckle CX2CX4HX4C</fullName>
    </submittedName>
</protein>
<keyword evidence="3" id="KW-1185">Reference proteome</keyword>
<feature type="compositionally biased region" description="Polar residues" evidence="1">
    <location>
        <begin position="105"/>
        <end position="115"/>
    </location>
</feature>
<dbReference type="Proteomes" id="UP000188268">
    <property type="component" value="Unassembled WGS sequence"/>
</dbReference>
<feature type="region of interest" description="Disordered" evidence="1">
    <location>
        <begin position="62"/>
        <end position="180"/>
    </location>
</feature>
<name>A0A1R3GBR0_COCAP</name>